<keyword evidence="6" id="KW-1185">Reference proteome</keyword>
<dbReference type="InterPro" id="IPR015424">
    <property type="entry name" value="PyrdxlP-dep_Trfase"/>
</dbReference>
<accession>A0A9X7N1M0</accession>
<dbReference type="PANTHER" id="PTHR30244:SF42">
    <property type="entry name" value="UDP-2-ACETAMIDO-2-DEOXY-3-OXO-D-GLUCURONATE AMINOTRANSFERASE"/>
    <property type="match status" value="1"/>
</dbReference>
<evidence type="ECO:0000313" key="5">
    <source>
        <dbReference type="EMBL" id="QEY73379.1"/>
    </source>
</evidence>
<dbReference type="EMBL" id="CP043626">
    <property type="protein sequence ID" value="QEY73379.1"/>
    <property type="molecule type" value="Genomic_DNA"/>
</dbReference>
<feature type="active site" description="Proton acceptor" evidence="2">
    <location>
        <position position="188"/>
    </location>
</feature>
<reference evidence="5 6" key="1">
    <citation type="submission" date="2019-09" db="EMBL/GenBank/DDBJ databases">
        <title>Prosopis cineraria nodule microbiome.</title>
        <authorList>
            <person name="Chaluvadi S.R."/>
            <person name="Ali R."/>
            <person name="Wang X."/>
        </authorList>
    </citation>
    <scope>NUCLEOTIDE SEQUENCE [LARGE SCALE GENOMIC DNA]</scope>
    <source>
        <strain evidence="5 6">BG1</strain>
    </source>
</reference>
<keyword evidence="1 3" id="KW-0663">Pyridoxal phosphate</keyword>
<evidence type="ECO:0000256" key="2">
    <source>
        <dbReference type="PIRSR" id="PIRSR000390-1"/>
    </source>
</evidence>
<organism evidence="5 6">
    <name type="scientific">Pseudomonas denitrificans</name>
    <dbReference type="NCBI Taxonomy" id="43306"/>
    <lineage>
        <taxon>Bacteria</taxon>
        <taxon>Pseudomonadati</taxon>
        <taxon>Pseudomonadota</taxon>
        <taxon>Gammaproteobacteria</taxon>
        <taxon>Pseudomonadales</taxon>
        <taxon>Pseudomonadaceae</taxon>
        <taxon>Halopseudomonas</taxon>
    </lineage>
</organism>
<comment type="similarity">
    <text evidence="4">Belongs to the DegT/DnrJ/EryC1 family.</text>
</comment>
<dbReference type="KEGG" id="pden:F1C79_18200"/>
<name>A0A9X7N1M0_PSEDE</name>
<dbReference type="SUPFAM" id="SSF53383">
    <property type="entry name" value="PLP-dependent transferases"/>
    <property type="match status" value="1"/>
</dbReference>
<dbReference type="Gene3D" id="3.40.640.10">
    <property type="entry name" value="Type I PLP-dependent aspartate aminotransferase-like (Major domain)"/>
    <property type="match status" value="1"/>
</dbReference>
<evidence type="ECO:0000256" key="4">
    <source>
        <dbReference type="RuleBase" id="RU004508"/>
    </source>
</evidence>
<dbReference type="GO" id="GO:0000271">
    <property type="term" value="P:polysaccharide biosynthetic process"/>
    <property type="evidence" value="ECO:0007669"/>
    <property type="project" value="TreeGrafter"/>
</dbReference>
<evidence type="ECO:0000313" key="6">
    <source>
        <dbReference type="Proteomes" id="UP000326659"/>
    </source>
</evidence>
<dbReference type="InterPro" id="IPR000653">
    <property type="entry name" value="DegT/StrS_aminotransferase"/>
</dbReference>
<feature type="modified residue" description="N6-(pyridoxal phosphate)lysine" evidence="3">
    <location>
        <position position="188"/>
    </location>
</feature>
<dbReference type="PIRSF" id="PIRSF000390">
    <property type="entry name" value="PLP_StrS"/>
    <property type="match status" value="1"/>
</dbReference>
<dbReference type="PANTHER" id="PTHR30244">
    <property type="entry name" value="TRANSAMINASE"/>
    <property type="match status" value="1"/>
</dbReference>
<keyword evidence="5" id="KW-0808">Transferase</keyword>
<dbReference type="Proteomes" id="UP000326659">
    <property type="component" value="Chromosome"/>
</dbReference>
<dbReference type="InterPro" id="IPR015422">
    <property type="entry name" value="PyrdxlP-dep_Trfase_small"/>
</dbReference>
<gene>
    <name evidence="5" type="ORF">F1C79_18200</name>
</gene>
<dbReference type="InterPro" id="IPR015421">
    <property type="entry name" value="PyrdxlP-dep_Trfase_major"/>
</dbReference>
<dbReference type="OrthoDB" id="9804264at2"/>
<keyword evidence="5" id="KW-0032">Aminotransferase</keyword>
<protein>
    <submittedName>
        <fullName evidence="5">DegT/DnrJ/EryC1/StrS family aminotransferase</fullName>
    </submittedName>
</protein>
<proteinExistence type="inferred from homology"/>
<evidence type="ECO:0000256" key="3">
    <source>
        <dbReference type="PIRSR" id="PIRSR000390-2"/>
    </source>
</evidence>
<dbReference type="CDD" id="cd00616">
    <property type="entry name" value="AHBA_syn"/>
    <property type="match status" value="1"/>
</dbReference>
<dbReference type="GO" id="GO:0030170">
    <property type="term" value="F:pyridoxal phosphate binding"/>
    <property type="evidence" value="ECO:0007669"/>
    <property type="project" value="TreeGrafter"/>
</dbReference>
<dbReference type="RefSeq" id="WP_081516229.1">
    <property type="nucleotide sequence ID" value="NZ_CP043626.1"/>
</dbReference>
<dbReference type="AlphaFoldDB" id="A0A9X7N1M0"/>
<dbReference type="Pfam" id="PF01041">
    <property type="entry name" value="DegT_DnrJ_EryC1"/>
    <property type="match status" value="1"/>
</dbReference>
<sequence>MTTAVPFIDLVADWQPLKDEVLARVARLFEHGHFIMGPEVQELQRLLQADCGVAHALTCSSGTMALQLALMALDIGPGDEVIVPAFTFAAPVEAVLLQGATPVLADIHAETLNLDVESCARLIGPRTRAIIAVSLFGQPADFDSLNALARQHGLRVIEDAAQSYGATLHGRHSGGLADIGCTSFFPTKPFGGAGEGGALFTQDEQLAQRIREARDHGQSAKYLHSSVGTNGRLDGLSCCALLVALGRLPEQLARRQAIARRYDLGLAVAGNSLRRQGMLAGASSVFAQYAVRLEERDRLAEHLLKAGIQVAVHYPTPAHQQPAFARRCRYEALPNAEQASRQVLCLPLYPTLTETAQERVVDVLLEGLLR</sequence>
<evidence type="ECO:0000256" key="1">
    <source>
        <dbReference type="ARBA" id="ARBA00022898"/>
    </source>
</evidence>
<dbReference type="Gene3D" id="3.90.1150.10">
    <property type="entry name" value="Aspartate Aminotransferase, domain 1"/>
    <property type="match status" value="1"/>
</dbReference>
<dbReference type="GO" id="GO:0008483">
    <property type="term" value="F:transaminase activity"/>
    <property type="evidence" value="ECO:0007669"/>
    <property type="project" value="UniProtKB-KW"/>
</dbReference>